<accession>A0A135ZZZ6</accession>
<dbReference type="Pfam" id="PF13480">
    <property type="entry name" value="Acetyltransf_6"/>
    <property type="match status" value="1"/>
</dbReference>
<dbReference type="Gene3D" id="3.40.630.30">
    <property type="match status" value="1"/>
</dbReference>
<dbReference type="InterPro" id="IPR038740">
    <property type="entry name" value="BioF2-like_GNAT_dom"/>
</dbReference>
<dbReference type="Proteomes" id="UP000070299">
    <property type="component" value="Unassembled WGS sequence"/>
</dbReference>
<proteinExistence type="predicted"/>
<protein>
    <recommendedName>
        <fullName evidence="1">BioF2-like acetyltransferase domain-containing protein</fullName>
    </recommendedName>
</protein>
<dbReference type="InterPro" id="IPR016181">
    <property type="entry name" value="Acyl_CoA_acyltransferase"/>
</dbReference>
<evidence type="ECO:0000313" key="3">
    <source>
        <dbReference type="Proteomes" id="UP000070299"/>
    </source>
</evidence>
<dbReference type="STRING" id="1799789.AX660_15620"/>
<feature type="domain" description="BioF2-like acetyltransferase" evidence="1">
    <location>
        <begin position="127"/>
        <end position="274"/>
    </location>
</feature>
<dbReference type="SUPFAM" id="SSF55729">
    <property type="entry name" value="Acyl-CoA N-acyltransferases (Nat)"/>
    <property type="match status" value="1"/>
</dbReference>
<sequence>MEAKIGNQCLGIGIFFGKSKFVFPGWFVKQIWLHRTGDERLDQVWIEHNDFLLDSRFPNEIRQAMITYVATKLTWHECFIGLTSTEVLPRFEGLASNKRIDIDSPDYSVDLTAFNSVDDYLNSLSKNTKQQLQRSFKLLRQHGELLLQDVQNPDEQMQAFSEMADIHIEKWRNTKYGSGFDNSQFRQFHQTLIENDPECQFTSIYCMSLNEQKLAYIYLLKDNGCWYFYLSAIKSFEDNRIKVGLVAHVMVIENAILNNIHKYEFLAGEARYKKSLSNQSVSNQQLVCYYKPSYLLSFRQKMRTLKRQCFNKFKMVVEPEC</sequence>
<keyword evidence="3" id="KW-1185">Reference proteome</keyword>
<evidence type="ECO:0000313" key="2">
    <source>
        <dbReference type="EMBL" id="KXI28517.1"/>
    </source>
</evidence>
<name>A0A135ZZZ6_9ALTE</name>
<dbReference type="EMBL" id="LSNE01000006">
    <property type="protein sequence ID" value="KXI28517.1"/>
    <property type="molecule type" value="Genomic_DNA"/>
</dbReference>
<comment type="caution">
    <text evidence="2">The sequence shown here is derived from an EMBL/GenBank/DDBJ whole genome shotgun (WGS) entry which is preliminary data.</text>
</comment>
<dbReference type="AlphaFoldDB" id="A0A135ZZZ6"/>
<evidence type="ECO:0000259" key="1">
    <source>
        <dbReference type="Pfam" id="PF13480"/>
    </source>
</evidence>
<reference evidence="3" key="1">
    <citation type="submission" date="2016-02" db="EMBL/GenBank/DDBJ databases">
        <authorList>
            <person name="Schultz-Johansen M."/>
            <person name="Glaring M.A."/>
            <person name="Bech P.K."/>
            <person name="Stougaard P."/>
        </authorList>
    </citation>
    <scope>NUCLEOTIDE SEQUENCE [LARGE SCALE GENOMIC DNA]</scope>
    <source>
        <strain evidence="3">S66</strain>
    </source>
</reference>
<organism evidence="2 3">
    <name type="scientific">Paraglaciecola hydrolytica</name>
    <dbReference type="NCBI Taxonomy" id="1799789"/>
    <lineage>
        <taxon>Bacteria</taxon>
        <taxon>Pseudomonadati</taxon>
        <taxon>Pseudomonadota</taxon>
        <taxon>Gammaproteobacteria</taxon>
        <taxon>Alteromonadales</taxon>
        <taxon>Alteromonadaceae</taxon>
        <taxon>Paraglaciecola</taxon>
    </lineage>
</organism>
<gene>
    <name evidence="2" type="ORF">AX660_15620</name>
</gene>